<organism evidence="1 2">
    <name type="scientific">Streptomyces antnestii</name>
    <dbReference type="NCBI Taxonomy" id="2494256"/>
    <lineage>
        <taxon>Bacteria</taxon>
        <taxon>Bacillati</taxon>
        <taxon>Actinomycetota</taxon>
        <taxon>Actinomycetes</taxon>
        <taxon>Kitasatosporales</taxon>
        <taxon>Streptomycetaceae</taxon>
        <taxon>Streptomyces</taxon>
    </lineage>
</organism>
<dbReference type="EMBL" id="RZYA01000001">
    <property type="protein sequence ID" value="RVU28512.1"/>
    <property type="molecule type" value="Genomic_DNA"/>
</dbReference>
<keyword evidence="2" id="KW-1185">Reference proteome</keyword>
<gene>
    <name evidence="1" type="ORF">EOT10_01085</name>
</gene>
<dbReference type="RefSeq" id="WP_127826098.1">
    <property type="nucleotide sequence ID" value="NZ_RZYA01000001.1"/>
</dbReference>
<dbReference type="Proteomes" id="UP000283128">
    <property type="component" value="Unassembled WGS sequence"/>
</dbReference>
<evidence type="ECO:0000313" key="1">
    <source>
        <dbReference type="EMBL" id="RVU28512.1"/>
    </source>
</evidence>
<proteinExistence type="predicted"/>
<name>A0A3S2XYK7_9ACTN</name>
<sequence length="264" mass="29163">MSEVKFDSHYWAEYTTQDRRLDEVRARLASGAVGVDGFLALLRSDSVVAVGVALDHYRHEQSLTRFGGSNPYEEFEETVLEVARRSLTMPPYPPEDFEGGDMGLNHASALRVLGDLGDSSDASAISAMLRTGESSEVFSAALWAARAALLDSDEADPPDAELVRDIEGVVFDEDRGMKDRVDALMAFNHVQDRSVGEILARVARLPHPELEVEALALLIGYYLDTHLATVEEVIDSWKPEDVDGVRQQIVRGFDAAKRRRAMGQ</sequence>
<reference evidence="1 2" key="1">
    <citation type="submission" date="2019-01" db="EMBL/GenBank/DDBJ databases">
        <title>Genome sequences of Streptomyces and Rhizobium isolates collected from root and soil.</title>
        <authorList>
            <person name="Chhettri S."/>
            <person name="Sevigny J.L."/>
            <person name="Sen A."/>
            <person name="Ennis N."/>
            <person name="Tisa L."/>
        </authorList>
    </citation>
    <scope>NUCLEOTIDE SEQUENCE [LARGE SCALE GENOMIC DNA]</scope>
    <source>
        <strain evidence="1 2">San01</strain>
    </source>
</reference>
<protein>
    <submittedName>
        <fullName evidence="1">Uncharacterized protein</fullName>
    </submittedName>
</protein>
<accession>A0A3S2XYK7</accession>
<dbReference type="AlphaFoldDB" id="A0A3S2XYK7"/>
<evidence type="ECO:0000313" key="2">
    <source>
        <dbReference type="Proteomes" id="UP000283128"/>
    </source>
</evidence>
<dbReference type="OrthoDB" id="4236362at2"/>
<comment type="caution">
    <text evidence="1">The sequence shown here is derived from an EMBL/GenBank/DDBJ whole genome shotgun (WGS) entry which is preliminary data.</text>
</comment>